<evidence type="ECO:0008006" key="3">
    <source>
        <dbReference type="Google" id="ProtNLM"/>
    </source>
</evidence>
<protein>
    <recommendedName>
        <fullName evidence="3">GIY-YIG nuclease family protein</fullName>
    </recommendedName>
</protein>
<dbReference type="HOGENOM" id="CLU_2094981_0_0_5"/>
<name>Q138M9_RHOPS</name>
<dbReference type="Proteomes" id="UP000001818">
    <property type="component" value="Chromosome"/>
</dbReference>
<evidence type="ECO:0000313" key="1">
    <source>
        <dbReference type="EMBL" id="ABE39460.1"/>
    </source>
</evidence>
<dbReference type="EMBL" id="CP000283">
    <property type="protein sequence ID" value="ABE39460.1"/>
    <property type="molecule type" value="Genomic_DNA"/>
</dbReference>
<gene>
    <name evidence="1" type="ordered locus">RPD_2225</name>
</gene>
<accession>Q138M9</accession>
<organism evidence="1 2">
    <name type="scientific">Rhodopseudomonas palustris (strain BisB5)</name>
    <dbReference type="NCBI Taxonomy" id="316057"/>
    <lineage>
        <taxon>Bacteria</taxon>
        <taxon>Pseudomonadati</taxon>
        <taxon>Pseudomonadota</taxon>
        <taxon>Alphaproteobacteria</taxon>
        <taxon>Hyphomicrobiales</taxon>
        <taxon>Nitrobacteraceae</taxon>
        <taxon>Rhodopseudomonas</taxon>
    </lineage>
</organism>
<proteinExistence type="predicted"/>
<dbReference type="STRING" id="316057.RPD_2225"/>
<dbReference type="KEGG" id="rpd:RPD_2225"/>
<sequence length="116" mass="13208">MLRAPHQGRAGLSSRYGIDKLVWFEIYDDVVSAITREKQLKKWRRDWKGSPDRAGQSRVGRPHLRYFTLRPGAMDSGLALRAPPGMTRGQAMTKIKDLHKAWSKAPAYRAECDALE</sequence>
<evidence type="ECO:0000313" key="2">
    <source>
        <dbReference type="Proteomes" id="UP000001818"/>
    </source>
</evidence>
<dbReference type="AlphaFoldDB" id="Q138M9"/>
<dbReference type="eggNOG" id="COG2827">
    <property type="taxonomic scope" value="Bacteria"/>
</dbReference>
<reference evidence="1 2" key="1">
    <citation type="submission" date="2006-03" db="EMBL/GenBank/DDBJ databases">
        <title>Complete sequence of Rhodopseudomonas palustris BisB5.</title>
        <authorList>
            <consortium name="US DOE Joint Genome Institute"/>
            <person name="Copeland A."/>
            <person name="Lucas S."/>
            <person name="Lapidus A."/>
            <person name="Barry K."/>
            <person name="Detter J.C."/>
            <person name="Glavina del Rio T."/>
            <person name="Hammon N."/>
            <person name="Israni S."/>
            <person name="Dalin E."/>
            <person name="Tice H."/>
            <person name="Pitluck S."/>
            <person name="Chain P."/>
            <person name="Malfatti S."/>
            <person name="Shin M."/>
            <person name="Vergez L."/>
            <person name="Schmutz J."/>
            <person name="Larimer F."/>
            <person name="Land M."/>
            <person name="Hauser L."/>
            <person name="Pelletier D.A."/>
            <person name="Kyrpides N."/>
            <person name="Lykidis A."/>
            <person name="Oda Y."/>
            <person name="Harwood C.S."/>
            <person name="Richardson P."/>
        </authorList>
    </citation>
    <scope>NUCLEOTIDE SEQUENCE [LARGE SCALE GENOMIC DNA]</scope>
    <source>
        <strain evidence="1 2">BisB5</strain>
    </source>
</reference>